<sequence length="38" mass="4454">MISFKKASYGKIIRQNKLMFVTYIVVCLYILNLRAISD</sequence>
<evidence type="ECO:0000313" key="2">
    <source>
        <dbReference type="EMBL" id="CAB1276394.1"/>
    </source>
</evidence>
<dbReference type="KEGG" id="ntg:NSCAC_1150"/>
<protein>
    <submittedName>
        <fullName evidence="2">Uncharacterized protein</fullName>
    </submittedName>
</protein>
<dbReference type="AlphaFoldDB" id="A0A7G1QAJ2"/>
<feature type="transmembrane region" description="Helical" evidence="1">
    <location>
        <begin position="20"/>
        <end position="37"/>
    </location>
</feature>
<keyword evidence="1" id="KW-1133">Transmembrane helix</keyword>
<keyword evidence="3" id="KW-1185">Reference proteome</keyword>
<reference evidence="2 3" key="1">
    <citation type="submission" date="2020-03" db="EMBL/GenBank/DDBJ databases">
        <authorList>
            <person name="Picone N."/>
        </authorList>
    </citation>
    <scope>NUCLEOTIDE SEQUENCE [LARGE SCALE GENOMIC DNA]</scope>
    <source>
        <strain evidence="2">NSCAC1</strain>
    </source>
</reference>
<evidence type="ECO:0000313" key="3">
    <source>
        <dbReference type="Proteomes" id="UP000516072"/>
    </source>
</evidence>
<evidence type="ECO:0000256" key="1">
    <source>
        <dbReference type="SAM" id="Phobius"/>
    </source>
</evidence>
<keyword evidence="1" id="KW-0472">Membrane</keyword>
<dbReference type="Proteomes" id="UP000516072">
    <property type="component" value="Chromosome"/>
</dbReference>
<gene>
    <name evidence="2" type="ORF">NSCAC_1150</name>
</gene>
<keyword evidence="1" id="KW-0812">Transmembrane</keyword>
<organism evidence="2 3">
    <name type="scientific">Candidatus Nitrosacidococcus tergens</name>
    <dbReference type="NCBI Taxonomy" id="553981"/>
    <lineage>
        <taxon>Bacteria</taxon>
        <taxon>Pseudomonadati</taxon>
        <taxon>Pseudomonadota</taxon>
        <taxon>Gammaproteobacteria</taxon>
        <taxon>Chromatiales</taxon>
        <taxon>Chromatiaceae</taxon>
        <taxon>Candidatus Nitrosacidococcus</taxon>
    </lineage>
</organism>
<proteinExistence type="predicted"/>
<dbReference type="EMBL" id="LR778175">
    <property type="protein sequence ID" value="CAB1276394.1"/>
    <property type="molecule type" value="Genomic_DNA"/>
</dbReference>
<name>A0A7G1QAJ2_9GAMM</name>
<accession>A0A7G1QAJ2</accession>